<name>A0A370NZ56_9BURK</name>
<proteinExistence type="predicted"/>
<evidence type="ECO:0000313" key="2">
    <source>
        <dbReference type="EMBL" id="RDK10911.1"/>
    </source>
</evidence>
<dbReference type="Proteomes" id="UP000255165">
    <property type="component" value="Unassembled WGS sequence"/>
</dbReference>
<protein>
    <submittedName>
        <fullName evidence="2">Uncharacterized protein</fullName>
    </submittedName>
</protein>
<organism evidence="2 3">
    <name type="scientific">Cupriavidus lacunae</name>
    <dbReference type="NCBI Taxonomy" id="2666307"/>
    <lineage>
        <taxon>Bacteria</taxon>
        <taxon>Pseudomonadati</taxon>
        <taxon>Pseudomonadota</taxon>
        <taxon>Betaproteobacteria</taxon>
        <taxon>Burkholderiales</taxon>
        <taxon>Burkholderiaceae</taxon>
        <taxon>Cupriavidus</taxon>
    </lineage>
</organism>
<evidence type="ECO:0000256" key="1">
    <source>
        <dbReference type="SAM" id="MobiDB-lite"/>
    </source>
</evidence>
<keyword evidence="3" id="KW-1185">Reference proteome</keyword>
<evidence type="ECO:0000313" key="3">
    <source>
        <dbReference type="Proteomes" id="UP000255165"/>
    </source>
</evidence>
<accession>A0A370NZ56</accession>
<dbReference type="EMBL" id="QKWJ01000006">
    <property type="protein sequence ID" value="RDK10911.1"/>
    <property type="molecule type" value="Genomic_DNA"/>
</dbReference>
<feature type="region of interest" description="Disordered" evidence="1">
    <location>
        <begin position="87"/>
        <end position="106"/>
    </location>
</feature>
<feature type="compositionally biased region" description="Low complexity" evidence="1">
    <location>
        <begin position="87"/>
        <end position="96"/>
    </location>
</feature>
<dbReference type="InterPro" id="IPR046494">
    <property type="entry name" value="DUF6587"/>
</dbReference>
<dbReference type="Pfam" id="PF20228">
    <property type="entry name" value="DUF6587"/>
    <property type="match status" value="1"/>
</dbReference>
<comment type="caution">
    <text evidence="2">The sequence shown here is derived from an EMBL/GenBank/DDBJ whole genome shotgun (WGS) entry which is preliminary data.</text>
</comment>
<sequence>MTLYHAIETLLVPLIVLACAVSVLARYAPRTRERVKAALAGRLGGTPATGWRGRLVRWLAPQAATGCASGCDDGGCNTCGANTANNAANNTANNTASGQDKPAEQVVRFVRKR</sequence>
<gene>
    <name evidence="2" type="ORF">DN412_07875</name>
</gene>
<dbReference type="RefSeq" id="WP_115013981.1">
    <property type="nucleotide sequence ID" value="NZ_QKWJ01000006.1"/>
</dbReference>
<dbReference type="AlphaFoldDB" id="A0A370NZ56"/>
<reference evidence="3" key="1">
    <citation type="submission" date="2018-06" db="EMBL/GenBank/DDBJ databases">
        <authorList>
            <person name="Feng T."/>
            <person name="Jeon C.O."/>
        </authorList>
    </citation>
    <scope>NUCLEOTIDE SEQUENCE [LARGE SCALE GENOMIC DNA]</scope>
    <source>
        <strain evidence="3">S23</strain>
    </source>
</reference>